<evidence type="ECO:0000256" key="1">
    <source>
        <dbReference type="ARBA" id="ARBA00023186"/>
    </source>
</evidence>
<dbReference type="InterPro" id="IPR036869">
    <property type="entry name" value="J_dom_sf"/>
</dbReference>
<keyword evidence="2" id="KW-0812">Transmembrane</keyword>
<evidence type="ECO:0000313" key="4">
    <source>
        <dbReference type="EMBL" id="CAB0008578.1"/>
    </source>
</evidence>
<protein>
    <recommendedName>
        <fullName evidence="3">J domain-containing protein</fullName>
    </recommendedName>
</protein>
<name>A0A6H5GVR7_9HEMI</name>
<dbReference type="AlphaFoldDB" id="A0A6H5GVR7"/>
<keyword evidence="1" id="KW-0143">Chaperone</keyword>
<dbReference type="PROSITE" id="PS00636">
    <property type="entry name" value="DNAJ_1"/>
    <property type="match status" value="1"/>
</dbReference>
<dbReference type="GO" id="GO:0005737">
    <property type="term" value="C:cytoplasm"/>
    <property type="evidence" value="ECO:0007669"/>
    <property type="project" value="UniProtKB-ARBA"/>
</dbReference>
<dbReference type="FunFam" id="1.10.287.110:FF:000021">
    <property type="entry name" value="DnaJ (Hsp40) homolog, subfamily B, member 2"/>
    <property type="match status" value="1"/>
</dbReference>
<dbReference type="Proteomes" id="UP000479000">
    <property type="component" value="Unassembled WGS sequence"/>
</dbReference>
<feature type="transmembrane region" description="Helical" evidence="2">
    <location>
        <begin position="234"/>
        <end position="254"/>
    </location>
</feature>
<sequence>MTSRIPYPAIPALSDDITTAEELHHGERNKLHVLFSLVRNRTTAASYVKSSYRQTCNLKTWVLCDVSMSTAVTIATLAYMSSAMAFQSVVNLIVRFNAKTSKTAYHNYSFTGPHGQYYPSIHWRQHFHQISRPCIIVKSKCPLSVGKCTPSPQGSRRRFRPILRTVEPGTSCTRGRRLHAAATEEPGMRTLVTLCLPHYPDPDFPLQKGLWRPHDEFHFGAGLRLTKKWIQLNYGAHVVCVVLMGTNLLIMHGFRTSMERRKSFKNLISTPSRALTVKMVDYYKVLEISRSATTSDIKKAYRKLALKWHPDKNPDNPEEANRRFKEISEAYEVLSDEKKKRVFDQYGYEGLNGGLGRGRSRGYETEDDLFGGFSFSFRDPEEVFREFFGSASPFANLFGGGQRGSDSISAMFDPFGMSMGMMSPFDFGGGNNVAFESFSSSFGGNNGHGISKRTSTSTRFINGKKITTKKIYENGRETVMQYENDVLKSKTVDGVKQAISYS</sequence>
<keyword evidence="2" id="KW-0472">Membrane</keyword>
<evidence type="ECO:0000256" key="2">
    <source>
        <dbReference type="SAM" id="Phobius"/>
    </source>
</evidence>
<dbReference type="InterPro" id="IPR018253">
    <property type="entry name" value="DnaJ_domain_CS"/>
</dbReference>
<dbReference type="EMBL" id="CADCXU010020493">
    <property type="protein sequence ID" value="CAB0008578.1"/>
    <property type="molecule type" value="Genomic_DNA"/>
</dbReference>
<dbReference type="GO" id="GO:0030544">
    <property type="term" value="F:Hsp70 protein binding"/>
    <property type="evidence" value="ECO:0007669"/>
    <property type="project" value="InterPro"/>
</dbReference>
<dbReference type="GO" id="GO:0051082">
    <property type="term" value="F:unfolded protein binding"/>
    <property type="evidence" value="ECO:0007669"/>
    <property type="project" value="InterPro"/>
</dbReference>
<dbReference type="SUPFAM" id="SSF46565">
    <property type="entry name" value="Chaperone J-domain"/>
    <property type="match status" value="1"/>
</dbReference>
<dbReference type="CDD" id="cd06257">
    <property type="entry name" value="DnaJ"/>
    <property type="match status" value="1"/>
</dbReference>
<dbReference type="InterPro" id="IPR043183">
    <property type="entry name" value="DNJB2/6-like"/>
</dbReference>
<dbReference type="PANTHER" id="PTHR45168:SF3">
    <property type="entry name" value="DNAJ HEAT SHOCK PROTEIN FAMILY (HSP40) MEMBER B2"/>
    <property type="match status" value="1"/>
</dbReference>
<reference evidence="4 5" key="1">
    <citation type="submission" date="2020-02" db="EMBL/GenBank/DDBJ databases">
        <authorList>
            <person name="Ferguson B K."/>
        </authorList>
    </citation>
    <scope>NUCLEOTIDE SEQUENCE [LARGE SCALE GENOMIC DNA]</scope>
</reference>
<dbReference type="SMART" id="SM00271">
    <property type="entry name" value="DnaJ"/>
    <property type="match status" value="1"/>
</dbReference>
<evidence type="ECO:0000259" key="3">
    <source>
        <dbReference type="PROSITE" id="PS50076"/>
    </source>
</evidence>
<accession>A0A6H5GVR7</accession>
<keyword evidence="2" id="KW-1133">Transmembrane helix</keyword>
<dbReference type="Gene3D" id="1.10.287.110">
    <property type="entry name" value="DnaJ domain"/>
    <property type="match status" value="1"/>
</dbReference>
<dbReference type="PROSITE" id="PS50076">
    <property type="entry name" value="DNAJ_2"/>
    <property type="match status" value="1"/>
</dbReference>
<gene>
    <name evidence="4" type="ORF">NTEN_LOCUS13824</name>
</gene>
<proteinExistence type="predicted"/>
<dbReference type="Pfam" id="PF00226">
    <property type="entry name" value="DnaJ"/>
    <property type="match status" value="1"/>
</dbReference>
<dbReference type="PRINTS" id="PR00625">
    <property type="entry name" value="JDOMAIN"/>
</dbReference>
<dbReference type="InterPro" id="IPR001623">
    <property type="entry name" value="DnaJ_domain"/>
</dbReference>
<dbReference type="OrthoDB" id="10250354at2759"/>
<feature type="domain" description="J" evidence="3">
    <location>
        <begin position="281"/>
        <end position="347"/>
    </location>
</feature>
<evidence type="ECO:0000313" key="5">
    <source>
        <dbReference type="Proteomes" id="UP000479000"/>
    </source>
</evidence>
<dbReference type="PANTHER" id="PTHR45168">
    <property type="entry name" value="DNAJ HOMOLOG SUBFAMILY B MEMBER 2"/>
    <property type="match status" value="1"/>
</dbReference>
<organism evidence="4 5">
    <name type="scientific">Nesidiocoris tenuis</name>
    <dbReference type="NCBI Taxonomy" id="355587"/>
    <lineage>
        <taxon>Eukaryota</taxon>
        <taxon>Metazoa</taxon>
        <taxon>Ecdysozoa</taxon>
        <taxon>Arthropoda</taxon>
        <taxon>Hexapoda</taxon>
        <taxon>Insecta</taxon>
        <taxon>Pterygota</taxon>
        <taxon>Neoptera</taxon>
        <taxon>Paraneoptera</taxon>
        <taxon>Hemiptera</taxon>
        <taxon>Heteroptera</taxon>
        <taxon>Panheteroptera</taxon>
        <taxon>Cimicomorpha</taxon>
        <taxon>Miridae</taxon>
        <taxon>Dicyphina</taxon>
        <taxon>Nesidiocoris</taxon>
    </lineage>
</organism>
<keyword evidence="5" id="KW-1185">Reference proteome</keyword>